<reference evidence="8 9" key="1">
    <citation type="submission" date="2020-04" db="EMBL/GenBank/DDBJ databases">
        <title>Rhodospirillaceae bacterium KN72 isolated from deep sea.</title>
        <authorList>
            <person name="Zhang D.-C."/>
        </authorList>
    </citation>
    <scope>NUCLEOTIDE SEQUENCE [LARGE SCALE GENOMIC DNA]</scope>
    <source>
        <strain evidence="8 9">KN72</strain>
    </source>
</reference>
<dbReference type="InterPro" id="IPR036890">
    <property type="entry name" value="HATPase_C_sf"/>
</dbReference>
<dbReference type="AlphaFoldDB" id="A0A7Y0HEA3"/>
<keyword evidence="6" id="KW-1133">Transmembrane helix</keyword>
<evidence type="ECO:0000256" key="2">
    <source>
        <dbReference type="ARBA" id="ARBA00012438"/>
    </source>
</evidence>
<keyword evidence="3" id="KW-0597">Phosphoprotein</keyword>
<dbReference type="SMART" id="SM00388">
    <property type="entry name" value="HisKA"/>
    <property type="match status" value="1"/>
</dbReference>
<sequence length="578" mass="62047">MDNRAPIADAAPDDGLVCHSALPGAAPLLKRRLIGGLIVFAAVLAAALFGIETRPAGFFASFWPANAVALGLMLRYRRILAHWGGWVGMIAAFFAADLLTGSTLFKTAYLTMANLAGIVAGFLLFSRLDAARLNFRHSATMIWFSVYLFAACAAAGSVGMFAGPLFFGREALDGFVMWSVSELVNYVAILPILLTMPTFNVSRDVWRRRAALLRDPVLYLPVILFSASILLQFELGGPIAAALPVPALLLAALVYDVFLTAVMVLVFTMWTMIGASFGVIFPGMPITSYSDMVALRMGVMLLSLAPITVASVMAMRTDLLLAKTKAQRAVESAMESRSLMLATMAHELRTPLNSIIGFSDLMVTKAAENPAAKTNIEHAAIIRDSGRYLLDLVNDLLDTARVEAGATTLEPTVVASEDLVQQSIRLVRGMAHDRNVRIAVDKGDWPFVQADPRAIKQVLINLLSNAVKFSPPESTVGVGFSVRNGRLSVSVQDYGPGIAPENLKFLGQPYFQAGSTDDRLQGSGLGLALSRKLIELHGGTLRVESTLGEGTTVFFDLPVTTIGRATGQAPDNVRPTTV</sequence>
<dbReference type="EMBL" id="JABBNT010000002">
    <property type="protein sequence ID" value="NMM44495.1"/>
    <property type="molecule type" value="Genomic_DNA"/>
</dbReference>
<feature type="transmembrane region" description="Helical" evidence="6">
    <location>
        <begin position="262"/>
        <end position="281"/>
    </location>
</feature>
<comment type="catalytic activity">
    <reaction evidence="1">
        <text>ATP + protein L-histidine = ADP + protein N-phospho-L-histidine.</text>
        <dbReference type="EC" id="2.7.13.3"/>
    </reaction>
</comment>
<protein>
    <recommendedName>
        <fullName evidence="2">histidine kinase</fullName>
        <ecNumber evidence="2">2.7.13.3</ecNumber>
    </recommendedName>
</protein>
<organism evidence="8 9">
    <name type="scientific">Pacificispira spongiicola</name>
    <dbReference type="NCBI Taxonomy" id="2729598"/>
    <lineage>
        <taxon>Bacteria</taxon>
        <taxon>Pseudomonadati</taxon>
        <taxon>Pseudomonadota</taxon>
        <taxon>Alphaproteobacteria</taxon>
        <taxon>Rhodospirillales</taxon>
        <taxon>Rhodospirillaceae</taxon>
        <taxon>Pacificispira</taxon>
    </lineage>
</organism>
<evidence type="ECO:0000256" key="4">
    <source>
        <dbReference type="ARBA" id="ARBA00022679"/>
    </source>
</evidence>
<dbReference type="PANTHER" id="PTHR43047">
    <property type="entry name" value="TWO-COMPONENT HISTIDINE PROTEIN KINASE"/>
    <property type="match status" value="1"/>
</dbReference>
<gene>
    <name evidence="8" type="ORF">HH303_08390</name>
</gene>
<dbReference type="PRINTS" id="PR00344">
    <property type="entry name" value="BCTRLSENSOR"/>
</dbReference>
<keyword evidence="6" id="KW-0472">Membrane</keyword>
<dbReference type="SUPFAM" id="SSF47384">
    <property type="entry name" value="Homodimeric domain of signal transducing histidine kinase"/>
    <property type="match status" value="1"/>
</dbReference>
<dbReference type="FunFam" id="3.30.565.10:FF:000006">
    <property type="entry name" value="Sensor histidine kinase WalK"/>
    <property type="match status" value="1"/>
</dbReference>
<dbReference type="SMART" id="SM00387">
    <property type="entry name" value="HATPase_c"/>
    <property type="match status" value="1"/>
</dbReference>
<dbReference type="Pfam" id="PF02518">
    <property type="entry name" value="HATPase_c"/>
    <property type="match status" value="1"/>
</dbReference>
<feature type="transmembrane region" description="Helical" evidence="6">
    <location>
        <begin position="83"/>
        <end position="102"/>
    </location>
</feature>
<dbReference type="EC" id="2.7.13.3" evidence="2"/>
<comment type="caution">
    <text evidence="8">The sequence shown here is derived from an EMBL/GenBank/DDBJ whole genome shotgun (WGS) entry which is preliminary data.</text>
</comment>
<feature type="transmembrane region" description="Helical" evidence="6">
    <location>
        <begin position="140"/>
        <end position="163"/>
    </location>
</feature>
<evidence type="ECO:0000256" key="3">
    <source>
        <dbReference type="ARBA" id="ARBA00022553"/>
    </source>
</evidence>
<feature type="transmembrane region" description="Helical" evidence="6">
    <location>
        <begin position="57"/>
        <end position="76"/>
    </location>
</feature>
<evidence type="ECO:0000256" key="6">
    <source>
        <dbReference type="SAM" id="Phobius"/>
    </source>
</evidence>
<proteinExistence type="predicted"/>
<feature type="transmembrane region" description="Helical" evidence="6">
    <location>
        <begin position="175"/>
        <end position="196"/>
    </location>
</feature>
<dbReference type="Gene3D" id="1.10.287.130">
    <property type="match status" value="1"/>
</dbReference>
<dbReference type="Pfam" id="PF00512">
    <property type="entry name" value="HisKA"/>
    <property type="match status" value="1"/>
</dbReference>
<keyword evidence="5" id="KW-0418">Kinase</keyword>
<dbReference type="InterPro" id="IPR004358">
    <property type="entry name" value="Sig_transdc_His_kin-like_C"/>
</dbReference>
<keyword evidence="6" id="KW-0812">Transmembrane</keyword>
<dbReference type="SUPFAM" id="SSF55874">
    <property type="entry name" value="ATPase domain of HSP90 chaperone/DNA topoisomerase II/histidine kinase"/>
    <property type="match status" value="1"/>
</dbReference>
<dbReference type="InterPro" id="IPR036097">
    <property type="entry name" value="HisK_dim/P_sf"/>
</dbReference>
<evidence type="ECO:0000256" key="5">
    <source>
        <dbReference type="ARBA" id="ARBA00022777"/>
    </source>
</evidence>
<feature type="transmembrane region" description="Helical" evidence="6">
    <location>
        <begin position="217"/>
        <end position="233"/>
    </location>
</feature>
<feature type="transmembrane region" description="Helical" evidence="6">
    <location>
        <begin position="293"/>
        <end position="315"/>
    </location>
</feature>
<dbReference type="Proteomes" id="UP000539372">
    <property type="component" value="Unassembled WGS sequence"/>
</dbReference>
<keyword evidence="4" id="KW-0808">Transferase</keyword>
<dbReference type="PROSITE" id="PS50109">
    <property type="entry name" value="HIS_KIN"/>
    <property type="match status" value="1"/>
</dbReference>
<dbReference type="InterPro" id="IPR003661">
    <property type="entry name" value="HisK_dim/P_dom"/>
</dbReference>
<dbReference type="InterPro" id="IPR003594">
    <property type="entry name" value="HATPase_dom"/>
</dbReference>
<name>A0A7Y0HEA3_9PROT</name>
<evidence type="ECO:0000256" key="1">
    <source>
        <dbReference type="ARBA" id="ARBA00000085"/>
    </source>
</evidence>
<evidence type="ECO:0000313" key="9">
    <source>
        <dbReference type="Proteomes" id="UP000539372"/>
    </source>
</evidence>
<evidence type="ECO:0000259" key="7">
    <source>
        <dbReference type="PROSITE" id="PS50109"/>
    </source>
</evidence>
<dbReference type="CDD" id="cd00082">
    <property type="entry name" value="HisKA"/>
    <property type="match status" value="1"/>
</dbReference>
<keyword evidence="9" id="KW-1185">Reference proteome</keyword>
<evidence type="ECO:0000313" key="8">
    <source>
        <dbReference type="EMBL" id="NMM44495.1"/>
    </source>
</evidence>
<feature type="transmembrane region" description="Helical" evidence="6">
    <location>
        <begin position="33"/>
        <end position="51"/>
    </location>
</feature>
<feature type="transmembrane region" description="Helical" evidence="6">
    <location>
        <begin position="108"/>
        <end position="128"/>
    </location>
</feature>
<dbReference type="InterPro" id="IPR005467">
    <property type="entry name" value="His_kinase_dom"/>
</dbReference>
<dbReference type="Gene3D" id="3.30.565.10">
    <property type="entry name" value="Histidine kinase-like ATPase, C-terminal domain"/>
    <property type="match status" value="1"/>
</dbReference>
<accession>A0A7Y0HEA3</accession>
<dbReference type="GO" id="GO:0000155">
    <property type="term" value="F:phosphorelay sensor kinase activity"/>
    <property type="evidence" value="ECO:0007669"/>
    <property type="project" value="InterPro"/>
</dbReference>
<dbReference type="RefSeq" id="WP_169624776.1">
    <property type="nucleotide sequence ID" value="NZ_JABBNT010000002.1"/>
</dbReference>
<feature type="domain" description="Histidine kinase" evidence="7">
    <location>
        <begin position="343"/>
        <end position="561"/>
    </location>
</feature>